<dbReference type="AlphaFoldDB" id="A0A562JTH1"/>
<organism evidence="1 2">
    <name type="scientific">Cytobacillus oceanisediminis</name>
    <dbReference type="NCBI Taxonomy" id="665099"/>
    <lineage>
        <taxon>Bacteria</taxon>
        <taxon>Bacillati</taxon>
        <taxon>Bacillota</taxon>
        <taxon>Bacilli</taxon>
        <taxon>Bacillales</taxon>
        <taxon>Bacillaceae</taxon>
        <taxon>Cytobacillus</taxon>
    </lineage>
</organism>
<reference evidence="1 2" key="1">
    <citation type="journal article" date="2015" name="Stand. Genomic Sci.">
        <title>Genomic Encyclopedia of Bacterial and Archaeal Type Strains, Phase III: the genomes of soil and plant-associated and newly described type strains.</title>
        <authorList>
            <person name="Whitman W.B."/>
            <person name="Woyke T."/>
            <person name="Klenk H.P."/>
            <person name="Zhou Y."/>
            <person name="Lilburn T.G."/>
            <person name="Beck B.J."/>
            <person name="De Vos P."/>
            <person name="Vandamme P."/>
            <person name="Eisen J.A."/>
            <person name="Garrity G."/>
            <person name="Hugenholtz P."/>
            <person name="Kyrpides N.C."/>
        </authorList>
    </citation>
    <scope>NUCLEOTIDE SEQUENCE [LARGE SCALE GENOMIC DNA]</scope>
    <source>
        <strain evidence="1 2">CGMCC 1.10115</strain>
    </source>
</reference>
<name>A0A562JTH1_9BACI</name>
<protein>
    <submittedName>
        <fullName evidence="1">Uncharacterized protein</fullName>
    </submittedName>
</protein>
<gene>
    <name evidence="1" type="ORF">IQ19_02488</name>
</gene>
<evidence type="ECO:0000313" key="2">
    <source>
        <dbReference type="Proteomes" id="UP000318667"/>
    </source>
</evidence>
<dbReference type="EMBL" id="VLKI01000006">
    <property type="protein sequence ID" value="TWH86466.1"/>
    <property type="molecule type" value="Genomic_DNA"/>
</dbReference>
<accession>A0A562JTH1</accession>
<proteinExistence type="predicted"/>
<keyword evidence="2" id="KW-1185">Reference proteome</keyword>
<dbReference type="Proteomes" id="UP000318667">
    <property type="component" value="Unassembled WGS sequence"/>
</dbReference>
<comment type="caution">
    <text evidence="1">The sequence shown here is derived from an EMBL/GenBank/DDBJ whole genome shotgun (WGS) entry which is preliminary data.</text>
</comment>
<evidence type="ECO:0000313" key="1">
    <source>
        <dbReference type="EMBL" id="TWH86466.1"/>
    </source>
</evidence>
<sequence length="52" mass="6236">MYDEIYVMETLTKLKQKEFESLNQPQVLQNRKNELVCKLPIIKNFEVCQCQS</sequence>